<evidence type="ECO:0000313" key="9">
    <source>
        <dbReference type="Proteomes" id="UP000182703"/>
    </source>
</evidence>
<dbReference type="Gene3D" id="3.40.30.10">
    <property type="entry name" value="Glutaredoxin"/>
    <property type="match status" value="1"/>
</dbReference>
<gene>
    <name evidence="8" type="ORF">BOQ54_02315</name>
</gene>
<proteinExistence type="inferred from homology"/>
<dbReference type="InterPro" id="IPR036249">
    <property type="entry name" value="Thioredoxin-like_sf"/>
</dbReference>
<keyword evidence="9" id="KW-1185">Reference proteome</keyword>
<keyword evidence="4" id="KW-1015">Disulfide bond</keyword>
<dbReference type="PANTHER" id="PTHR42852">
    <property type="entry name" value="THIOL:DISULFIDE INTERCHANGE PROTEIN DSBE"/>
    <property type="match status" value="1"/>
</dbReference>
<name>A0AAC9JNS5_9HYPH</name>
<keyword evidence="5" id="KW-0676">Redox-active center</keyword>
<dbReference type="NCBIfam" id="TIGR00385">
    <property type="entry name" value="dsbE"/>
    <property type="match status" value="1"/>
</dbReference>
<keyword evidence="6" id="KW-1133">Transmembrane helix</keyword>
<evidence type="ECO:0000256" key="4">
    <source>
        <dbReference type="ARBA" id="ARBA00023157"/>
    </source>
</evidence>
<evidence type="ECO:0000256" key="1">
    <source>
        <dbReference type="ARBA" id="ARBA00004196"/>
    </source>
</evidence>
<evidence type="ECO:0000259" key="7">
    <source>
        <dbReference type="PROSITE" id="PS51352"/>
    </source>
</evidence>
<feature type="domain" description="Thioredoxin" evidence="7">
    <location>
        <begin position="55"/>
        <end position="205"/>
    </location>
</feature>
<dbReference type="InterPro" id="IPR050553">
    <property type="entry name" value="Thioredoxin_ResA/DsbE_sf"/>
</dbReference>
<dbReference type="GO" id="GO:0015036">
    <property type="term" value="F:disulfide oxidoreductase activity"/>
    <property type="evidence" value="ECO:0007669"/>
    <property type="project" value="InterPro"/>
</dbReference>
<keyword evidence="6" id="KW-0812">Transmembrane</keyword>
<protein>
    <submittedName>
        <fullName evidence="8">Thiol:disulfide interchange protein</fullName>
    </submittedName>
</protein>
<dbReference type="GO" id="GO:0017004">
    <property type="term" value="P:cytochrome complex assembly"/>
    <property type="evidence" value="ECO:0007669"/>
    <property type="project" value="UniProtKB-KW"/>
</dbReference>
<dbReference type="InterPro" id="IPR004799">
    <property type="entry name" value="Periplasmic_diS_OxRdtase_DsbE"/>
</dbReference>
<dbReference type="RefSeq" id="WP_055459786.1">
    <property type="nucleotide sequence ID" value="NZ_CP018095.1"/>
</dbReference>
<evidence type="ECO:0000256" key="3">
    <source>
        <dbReference type="ARBA" id="ARBA00022748"/>
    </source>
</evidence>
<dbReference type="PANTHER" id="PTHR42852:SF6">
    <property type="entry name" value="THIOL:DISULFIDE INTERCHANGE PROTEIN DSBE"/>
    <property type="match status" value="1"/>
</dbReference>
<keyword evidence="3" id="KW-0201">Cytochrome c-type biogenesis</keyword>
<keyword evidence="6" id="KW-0472">Membrane</keyword>
<dbReference type="CDD" id="cd03010">
    <property type="entry name" value="TlpA_like_DsbE"/>
    <property type="match status" value="1"/>
</dbReference>
<organism evidence="8 9">
    <name type="scientific">Chelatococcus daeguensis</name>
    <dbReference type="NCBI Taxonomy" id="444444"/>
    <lineage>
        <taxon>Bacteria</taxon>
        <taxon>Pseudomonadati</taxon>
        <taxon>Pseudomonadota</taxon>
        <taxon>Alphaproteobacteria</taxon>
        <taxon>Hyphomicrobiales</taxon>
        <taxon>Chelatococcaceae</taxon>
        <taxon>Chelatococcus</taxon>
    </lineage>
</organism>
<evidence type="ECO:0000256" key="2">
    <source>
        <dbReference type="ARBA" id="ARBA00007758"/>
    </source>
</evidence>
<dbReference type="AlphaFoldDB" id="A0AAC9JNS5"/>
<dbReference type="PROSITE" id="PS00194">
    <property type="entry name" value="THIOREDOXIN_1"/>
    <property type="match status" value="1"/>
</dbReference>
<dbReference type="GO" id="GO:0030288">
    <property type="term" value="C:outer membrane-bounded periplasmic space"/>
    <property type="evidence" value="ECO:0007669"/>
    <property type="project" value="InterPro"/>
</dbReference>
<dbReference type="Pfam" id="PF08534">
    <property type="entry name" value="Redoxin"/>
    <property type="match status" value="1"/>
</dbReference>
<comment type="similarity">
    <text evidence="2">Belongs to the thioredoxin family. DsbE subfamily.</text>
</comment>
<dbReference type="SUPFAM" id="SSF52833">
    <property type="entry name" value="Thioredoxin-like"/>
    <property type="match status" value="1"/>
</dbReference>
<comment type="subcellular location">
    <subcellularLocation>
        <location evidence="1">Cell envelope</location>
    </subcellularLocation>
</comment>
<dbReference type="PROSITE" id="PS51352">
    <property type="entry name" value="THIOREDOXIN_2"/>
    <property type="match status" value="1"/>
</dbReference>
<evidence type="ECO:0000313" key="8">
    <source>
        <dbReference type="EMBL" id="APF36301.1"/>
    </source>
</evidence>
<dbReference type="Proteomes" id="UP000182703">
    <property type="component" value="Chromosome"/>
</dbReference>
<accession>A0AAC9JNS5</accession>
<reference evidence="8 9" key="1">
    <citation type="submission" date="2016-11" db="EMBL/GenBank/DDBJ databases">
        <title>Complete genome sequence of the aerobically denitrifying bacterium Chelatococcus daeguensis TAD1.</title>
        <authorList>
            <person name="Yang Y."/>
            <person name="Huang S."/>
            <person name="Lin E."/>
        </authorList>
    </citation>
    <scope>NUCLEOTIDE SEQUENCE [LARGE SCALE GENOMIC DNA]</scope>
    <source>
        <strain evidence="8 9">TAD1</strain>
    </source>
</reference>
<dbReference type="EMBL" id="CP018095">
    <property type="protein sequence ID" value="APF36301.1"/>
    <property type="molecule type" value="Genomic_DNA"/>
</dbReference>
<feature type="transmembrane region" description="Helical" evidence="6">
    <location>
        <begin position="24"/>
        <end position="46"/>
    </location>
</feature>
<dbReference type="KEGG" id="cdq:BOQ54_02315"/>
<evidence type="ECO:0000256" key="5">
    <source>
        <dbReference type="ARBA" id="ARBA00023284"/>
    </source>
</evidence>
<evidence type="ECO:0000256" key="6">
    <source>
        <dbReference type="SAM" id="Phobius"/>
    </source>
</evidence>
<dbReference type="InterPro" id="IPR013740">
    <property type="entry name" value="Redoxin"/>
</dbReference>
<dbReference type="InterPro" id="IPR017937">
    <property type="entry name" value="Thioredoxin_CS"/>
</dbReference>
<sequence>MSQQQNGLAADDDAGSPEMRRRRLILLLPLGIFLLLAALFLVRLFAGDPSRVPSALIGRPVPAFALPPLEGLSGPGGAPVPGFSDADLKRGEVTIVNVWASWCAPCRQEHPLLMELAAQPGVRLLGLNYKDNPENARRFLGALGNPFGAVGIDESGRAAIDWGVYGVPETFIVGPDGTIRHKHIGPLTPDSLNGTFLPALRAAQQR</sequence>
<dbReference type="InterPro" id="IPR013766">
    <property type="entry name" value="Thioredoxin_domain"/>
</dbReference>